<protein>
    <submittedName>
        <fullName evidence="4">Glucan 1,4-a-glucosidase</fullName>
    </submittedName>
</protein>
<dbReference type="Gene3D" id="2.70.98.10">
    <property type="match status" value="1"/>
</dbReference>
<sequence>MANLLQSNSAPGAPGNPLNWSRADKDAIGTAHSLSSQVWYTTAGGVLTEIYFPDVDTPQVRDLQLIITDGLTFFHDTQKDFTYQCTFPEPKALSFQLTSQATGQPYTVVQDVIAEPGASCLLVRTTLQGAQPFLDKLHVYALLAPHMAGYGAENAAYRVSTQNGDRLVATRANYWLALGADCGFGMTSCGFVGINDGWTDIIANKRLPVWNYDSAKGGYVALTAEIKRAPGQNEFVLALAFCIDEATPITQTSPNNALTAISEALSYPFDGPALTYSHLQAFNQGWKAAVPTPFVPKPGTTGDGDSLFNKSRNILLAHEDKTADGALVASLSIPWGQTITDLACGYHMVWPRDMCQSAIALLAAGEEDAPLRGLMFLASSQSADGSFHQKFFIDGEPWPGDCSQLDEYSFPVILAYHLSEAGLLQQFDPTGMVLAAARALIINGPMTQQERWEELEGYSPSTLASNIAALVCAADKWADPTTAQFSARIR</sequence>
<evidence type="ECO:0000313" key="4">
    <source>
        <dbReference type="EMBL" id="SAL71542.1"/>
    </source>
</evidence>
<dbReference type="Pfam" id="PF09137">
    <property type="entry name" value="Glucodextran_N"/>
    <property type="match status" value="1"/>
</dbReference>
<gene>
    <name evidence="4" type="ORF">AWB69_08648</name>
</gene>
<dbReference type="Gene3D" id="1.50.10.10">
    <property type="match status" value="1"/>
</dbReference>
<dbReference type="SUPFAM" id="SSF74650">
    <property type="entry name" value="Galactose mutarotase-like"/>
    <property type="match status" value="1"/>
</dbReference>
<feature type="domain" description="GH15-like" evidence="2">
    <location>
        <begin position="314"/>
        <end position="475"/>
    </location>
</feature>
<dbReference type="SUPFAM" id="SSF48208">
    <property type="entry name" value="Six-hairpin glycosidases"/>
    <property type="match status" value="1"/>
</dbReference>
<feature type="domain" description="Glucodextranase N-terminal" evidence="3">
    <location>
        <begin position="10"/>
        <end position="276"/>
    </location>
</feature>
<accession>A0A158JRP4</accession>
<dbReference type="GO" id="GO:0016757">
    <property type="term" value="F:glycosyltransferase activity"/>
    <property type="evidence" value="ECO:0007669"/>
    <property type="project" value="UniProtKB-ARBA"/>
</dbReference>
<dbReference type="Pfam" id="PF00723">
    <property type="entry name" value="Glyco_hydro_15"/>
    <property type="match status" value="1"/>
</dbReference>
<dbReference type="InterPro" id="IPR014718">
    <property type="entry name" value="GH-type_carb-bd"/>
</dbReference>
<evidence type="ECO:0000313" key="5">
    <source>
        <dbReference type="Proteomes" id="UP000054683"/>
    </source>
</evidence>
<proteinExistence type="predicted"/>
<organism evidence="4 5">
    <name type="scientific">Caballeronia udeis</name>
    <dbReference type="NCBI Taxonomy" id="1232866"/>
    <lineage>
        <taxon>Bacteria</taxon>
        <taxon>Pseudomonadati</taxon>
        <taxon>Pseudomonadota</taxon>
        <taxon>Betaproteobacteria</taxon>
        <taxon>Burkholderiales</taxon>
        <taxon>Burkholderiaceae</taxon>
        <taxon>Caballeronia</taxon>
    </lineage>
</organism>
<dbReference type="InterPro" id="IPR011613">
    <property type="entry name" value="GH15-like"/>
</dbReference>
<evidence type="ECO:0000256" key="1">
    <source>
        <dbReference type="SAM" id="MobiDB-lite"/>
    </source>
</evidence>
<evidence type="ECO:0000259" key="3">
    <source>
        <dbReference type="Pfam" id="PF09137"/>
    </source>
</evidence>
<dbReference type="GO" id="GO:0030246">
    <property type="term" value="F:carbohydrate binding"/>
    <property type="evidence" value="ECO:0007669"/>
    <property type="project" value="InterPro"/>
</dbReference>
<feature type="region of interest" description="Disordered" evidence="1">
    <location>
        <begin position="1"/>
        <end position="21"/>
    </location>
</feature>
<dbReference type="EMBL" id="FCOK02000114">
    <property type="protein sequence ID" value="SAL71542.1"/>
    <property type="molecule type" value="Genomic_DNA"/>
</dbReference>
<dbReference type="GO" id="GO:0005975">
    <property type="term" value="P:carbohydrate metabolic process"/>
    <property type="evidence" value="ECO:0007669"/>
    <property type="project" value="InterPro"/>
</dbReference>
<dbReference type="Proteomes" id="UP000054683">
    <property type="component" value="Unassembled WGS sequence"/>
</dbReference>
<dbReference type="RefSeq" id="WP_197500457.1">
    <property type="nucleotide sequence ID" value="NZ_FCOK02000114.1"/>
</dbReference>
<dbReference type="GO" id="GO:0004553">
    <property type="term" value="F:hydrolase activity, hydrolyzing O-glycosyl compounds"/>
    <property type="evidence" value="ECO:0007669"/>
    <property type="project" value="UniProtKB-ARBA"/>
</dbReference>
<dbReference type="InterPro" id="IPR011013">
    <property type="entry name" value="Gal_mutarotase_sf_dom"/>
</dbReference>
<reference evidence="4 5" key="1">
    <citation type="submission" date="2016-01" db="EMBL/GenBank/DDBJ databases">
        <authorList>
            <person name="Oliw E.H."/>
        </authorList>
    </citation>
    <scope>NUCLEOTIDE SEQUENCE [LARGE SCALE GENOMIC DNA]</scope>
    <source>
        <strain evidence="4">LMG 27134</strain>
    </source>
</reference>
<feature type="compositionally biased region" description="Polar residues" evidence="1">
    <location>
        <begin position="1"/>
        <end position="10"/>
    </location>
</feature>
<name>A0A158JRP4_9BURK</name>
<dbReference type="InterPro" id="IPR008928">
    <property type="entry name" value="6-hairpin_glycosidase_sf"/>
</dbReference>
<evidence type="ECO:0000259" key="2">
    <source>
        <dbReference type="Pfam" id="PF00723"/>
    </source>
</evidence>
<dbReference type="PANTHER" id="PTHR31616:SF0">
    <property type="entry name" value="GLUCAN 1,4-ALPHA-GLUCOSIDASE"/>
    <property type="match status" value="1"/>
</dbReference>
<dbReference type="PANTHER" id="PTHR31616">
    <property type="entry name" value="TREHALASE"/>
    <property type="match status" value="1"/>
</dbReference>
<dbReference type="AlphaFoldDB" id="A0A158JRP4"/>
<dbReference type="InterPro" id="IPR015220">
    <property type="entry name" value="Glucodextranase_N"/>
</dbReference>
<dbReference type="CDD" id="cd07430">
    <property type="entry name" value="GH15_N"/>
    <property type="match status" value="1"/>
</dbReference>
<dbReference type="InterPro" id="IPR012341">
    <property type="entry name" value="6hp_glycosidase-like_sf"/>
</dbReference>